<dbReference type="InterPro" id="IPR014043">
    <property type="entry name" value="Acyl_transferase_dom"/>
</dbReference>
<reference evidence="14" key="1">
    <citation type="submission" date="2022-01" db="EMBL/GenBank/DDBJ databases">
        <title>Draft Genome Sequences of Seven Type Strains of the Genus Streptomyces.</title>
        <authorList>
            <person name="Aziz S."/>
            <person name="Coretto E."/>
            <person name="Chronakova A."/>
            <person name="Sproer C."/>
            <person name="Huber K."/>
            <person name="Nouioui I."/>
            <person name="Gross H."/>
        </authorList>
    </citation>
    <scope>NUCLEOTIDE SEQUENCE</scope>
    <source>
        <strain evidence="14">DSM 103493</strain>
    </source>
</reference>
<dbReference type="SMART" id="SM00823">
    <property type="entry name" value="PKS_PP"/>
    <property type="match status" value="1"/>
</dbReference>
<dbReference type="InterPro" id="IPR016036">
    <property type="entry name" value="Malonyl_transacylase_ACP-bd"/>
</dbReference>
<evidence type="ECO:0000256" key="1">
    <source>
        <dbReference type="ARBA" id="ARBA00004792"/>
    </source>
</evidence>
<dbReference type="CDD" id="cd00833">
    <property type="entry name" value="PKS"/>
    <property type="match status" value="1"/>
</dbReference>
<dbReference type="InterPro" id="IPR011032">
    <property type="entry name" value="GroES-like_sf"/>
</dbReference>
<dbReference type="SUPFAM" id="SSF53901">
    <property type="entry name" value="Thiolase-like"/>
    <property type="match status" value="1"/>
</dbReference>
<dbReference type="PROSITE" id="PS00606">
    <property type="entry name" value="KS3_1"/>
    <property type="match status" value="1"/>
</dbReference>
<dbReference type="Pfam" id="PF02801">
    <property type="entry name" value="Ketoacyl-synt_C"/>
    <property type="match status" value="1"/>
</dbReference>
<proteinExistence type="predicted"/>
<dbReference type="Pfam" id="PF00109">
    <property type="entry name" value="ketoacyl-synt"/>
    <property type="match status" value="1"/>
</dbReference>
<evidence type="ECO:0000259" key="12">
    <source>
        <dbReference type="PROSITE" id="PS52004"/>
    </source>
</evidence>
<feature type="region of interest" description="Disordered" evidence="10">
    <location>
        <begin position="1720"/>
        <end position="1742"/>
    </location>
</feature>
<feature type="region of interest" description="C-terminal hotdog fold" evidence="9">
    <location>
        <begin position="1025"/>
        <end position="1165"/>
    </location>
</feature>
<dbReference type="FunFam" id="3.40.50.720:FF:000209">
    <property type="entry name" value="Polyketide synthase Pks12"/>
    <property type="match status" value="1"/>
</dbReference>
<dbReference type="PROSITE" id="PS52004">
    <property type="entry name" value="KS3_2"/>
    <property type="match status" value="1"/>
</dbReference>
<evidence type="ECO:0000256" key="2">
    <source>
        <dbReference type="ARBA" id="ARBA00022450"/>
    </source>
</evidence>
<feature type="active site" description="Proton donor; for dehydratase activity" evidence="9">
    <location>
        <position position="1082"/>
    </location>
</feature>
<dbReference type="InterPro" id="IPR049551">
    <property type="entry name" value="PKS_DH_C"/>
</dbReference>
<dbReference type="Pfam" id="PF00550">
    <property type="entry name" value="PP-binding"/>
    <property type="match status" value="1"/>
</dbReference>
<dbReference type="SMART" id="SM00825">
    <property type="entry name" value="PKS_KS"/>
    <property type="match status" value="1"/>
</dbReference>
<dbReference type="InterPro" id="IPR013217">
    <property type="entry name" value="Methyltransf_12"/>
</dbReference>
<dbReference type="GO" id="GO:0004312">
    <property type="term" value="F:fatty acid synthase activity"/>
    <property type="evidence" value="ECO:0007669"/>
    <property type="project" value="TreeGrafter"/>
</dbReference>
<dbReference type="InterPro" id="IPR020843">
    <property type="entry name" value="ER"/>
</dbReference>
<dbReference type="InterPro" id="IPR013149">
    <property type="entry name" value="ADH-like_C"/>
</dbReference>
<accession>A0A9X1PVW1</accession>
<dbReference type="InterPro" id="IPR049552">
    <property type="entry name" value="PKS_DH_N"/>
</dbReference>
<dbReference type="Gene3D" id="3.90.180.10">
    <property type="entry name" value="Medium-chain alcohol dehydrogenases, catalytic domain"/>
    <property type="match status" value="1"/>
</dbReference>
<dbReference type="Gene3D" id="3.30.70.3290">
    <property type="match status" value="1"/>
</dbReference>
<dbReference type="InterPro" id="IPR013968">
    <property type="entry name" value="PKS_KR"/>
</dbReference>
<evidence type="ECO:0000256" key="6">
    <source>
        <dbReference type="ARBA" id="ARBA00023194"/>
    </source>
</evidence>
<protein>
    <submittedName>
        <fullName evidence="14">SDR family NAD(P)-dependent oxidoreductase</fullName>
    </submittedName>
</protein>
<evidence type="ECO:0000256" key="7">
    <source>
        <dbReference type="ARBA" id="ARBA00023268"/>
    </source>
</evidence>
<dbReference type="GO" id="GO:0006633">
    <property type="term" value="P:fatty acid biosynthetic process"/>
    <property type="evidence" value="ECO:0007669"/>
    <property type="project" value="InterPro"/>
</dbReference>
<sequence>MGVGRDDRSVAVVGVGCRLPGGITDLDGLWAALRDERDLVGEMPADRFPRALLVDPGAVRPGRSYTAAGGFLDDIASFDAGYFGISPKEAAHIDPQQRLLLEMAAEALDDAAIPAEALAGSDTCVYVGVSDPAYGTILSILEDHTSPHTMPGTTLSITANRLSYAFDLRGPSMAVDTACSSSLVAVDRACRTLWEGTSRVALAGGVNVLVNPFSYAGFCYAGMLSRRGRCAAFSADADGFVRAEGGAVLVLKRLADAVADGDRIHAVLAGTGSNSDGRTTGMTLPSSEAQEALLRAVCREAGIGPDDLVYFEAHGTGTPVGDPAEARAIGQALGVRRGAGPLPVGSVKSNLGHLEPAAGMAGLLKAILVLRHRIAPASLHARPLNPAIDFDALGLAPTVTPVELPRSERAAVGVNSFGFGGTNAHAVVVPPPPAPRPVRPEAEPAGRPVPVVVSARSPKALRQLSVRMAQRLREAAPEEFYDLARTSTLRRTAHPHRAAVLAADAGQAADRLEGLFADSPSHGAVVRRAERGAVAFVYSGNASQWPGMAADLMAGEAVFRTAVEAADAALSPHLGWSVAKELERPAAARWARTEIAQPVLFAVQVGLTALLESHGVRPRAVAGHSVGEVAAAYAAGALTLEQAALVLAQRSRTQARTAGRGRMAAVGLPEDAARAELARFGGELEIAGVNSDRDVTVAGDADALAALGAELTARDVFFRELDLDYAFHSRAMDSIEGPLRAALAGLVPARARVPFVSTVTAGPLTGRELDAAYWWRNVREPVRFGAAMEHLAADGIGVVVEIGPHPVLRAYLRRTALAYVPTLSRDGDGPREATATVAALLAAGAEVDWRAHFPHPGRVVDLPAYPWQRERHWHGTPQDLVLHTSGSGARDHPLLGERLPAPHPLWHGTLEPQLVPWLGDHRIDGDVLMPAAAYVEMAVTAGARALDRPVEVRHLDIARPFAVGWPDPAGAALQTAVTPSDGALTISSRDSRGGEVQPVVRAQVRTLLGGAPGPLDIAGVKARCSRTLTGPDYYAHCHRMGLECGPAFQLLHGLHVGDGELLAWYRLDHPADAYTVHPVLLDGPLQATVALAERPTREDAGYLPSAFGAVRVWRTPAPEGVVHLRRRGRSANEVCWDITYADLDGTVTAEIDKCRTRRVRFTDHAPLTVQRTVLRAAPHPSLPAPPSPLPAPAESARGARARIVAARAELDDSGHERFTAAAERAGAHCWAAALRDLLPRPDGAFTMPDLVGHGLAPRHRRLVRLMLPLLAEQGLAEADGEGWRLTDVTACPEASLRSLLEEHPRFGPAALLINSQLRHLPGVLRGRLDPRDLLPVGESFLEQHQETAPAHRFTHRVVQALLDGIVRDWPAGRPLRVLEVGAGGTALTAAALPMLPADRTHYMCTAPANSSFARARHRFAACRFIEYRTLDLDADPAVQGFPPGGFDLVLAGDSLHATADLATALGHVRSLLAPGGHLLATERHHDRFDALLSGGLESLWRRGDRTLRPTTRLLPHDAWVPLLERCGFTDPWRTGPTDHSVLMAAAPRVPVTEPALPVPASGAAWLVATESDAETPTARELAALLGPATVLPCPTDADAWTATLSTDAAPRVVLLLAEPDPRHLVARTGRRATVLRALAAACRNLPADRTAQVWLVTRPTGLFPAPERPAHPEDAAVWGAARTLANEQPDLGLRRVSLERTADPAADARRLAVELLTACRPREESEGAGEGGGTGSGAGGGTVMVEDEVVLTTAGRFTPLHIEHPADEAPAVPLDVPFLLEARAPGPARRLVWRETTVPRPGPREVVVRLRAVALNYRDPMRANGLLPPEAVEDSPLSRGLGTDGAGIVSAVGPDVSDFAVGDRVCGVMSAALASHAVTHDYGLLKIPDGMSYAEAATFPVVFLTIHHALVDQARMAAGETVLVHGGAGAVGLAALQCSRARGAEVIATAGTEAKRNLLRSLGARHVLDSRSLDFVPRVLELTEGRGVDIVVNSLSGEAIAHGLDLLRPNGRFVELGKRDIFLNNTLPMRPFDRSLTFIGFNLDHVLLDRDRGTRLVADVVPHIERGEYRPLPHTVYPAARVEEAFQVLQHSRHIGKVIIALDGVDQADASPDERPDESPLDEPVLVQPASPVPTLDADGTYLVTGGLSGFGAATARRLADHGARHLALVSRRGGAAPEAPALLDDLARRGVHATAYAADVTDESALRRVIETVDAGGHRLRGVVHAAMHLDDAPLSELTDDRFADVLAPKAHGAAQLDRLTAGHDLDFFLTYSSIAAAVGNIGQAPYAAANAYLEAQARARRAQGRPGTALAWGPIGETGYVARHGIGGAMAERGFVPLTVADALATAEGLLHDGSLHVDLLRDGRPRPATDVAGIGRYRWDRARRLLPALGTARFSGLVPADAAPDSEGRADLLRELAALAPDDARAAITHTLARLLAAVLRSDPEELDAARPVTDFGLDSLLSTEFLVRAGEHFDVRLTAAELMAGDRTLNHVARLVHSRLDLG</sequence>
<dbReference type="InterPro" id="IPR016035">
    <property type="entry name" value="Acyl_Trfase/lysoPLipase"/>
</dbReference>
<dbReference type="InterPro" id="IPR036736">
    <property type="entry name" value="ACP-like_sf"/>
</dbReference>
<dbReference type="GO" id="GO:0016491">
    <property type="term" value="F:oxidoreductase activity"/>
    <property type="evidence" value="ECO:0007669"/>
    <property type="project" value="InterPro"/>
</dbReference>
<dbReference type="InterPro" id="IPR020806">
    <property type="entry name" value="PKS_PP-bd"/>
</dbReference>
<evidence type="ECO:0000256" key="4">
    <source>
        <dbReference type="ARBA" id="ARBA00022679"/>
    </source>
</evidence>
<evidence type="ECO:0000259" key="11">
    <source>
        <dbReference type="PROSITE" id="PS50075"/>
    </source>
</evidence>
<keyword evidence="15" id="KW-1185">Reference proteome</keyword>
<dbReference type="InterPro" id="IPR018201">
    <property type="entry name" value="Ketoacyl_synth_AS"/>
</dbReference>
<keyword evidence="7" id="KW-0511">Multifunctional enzyme</keyword>
<dbReference type="InterPro" id="IPR020807">
    <property type="entry name" value="PKS_DH"/>
</dbReference>
<dbReference type="SUPFAM" id="SSF47336">
    <property type="entry name" value="ACP-like"/>
    <property type="match status" value="1"/>
</dbReference>
<feature type="domain" description="Carrier" evidence="11">
    <location>
        <begin position="2426"/>
        <end position="2504"/>
    </location>
</feature>
<dbReference type="SMART" id="SM00822">
    <property type="entry name" value="PKS_KR"/>
    <property type="match status" value="1"/>
</dbReference>
<dbReference type="Pfam" id="PF00698">
    <property type="entry name" value="Acyl_transf_1"/>
    <property type="match status" value="1"/>
</dbReference>
<dbReference type="Pfam" id="PF08240">
    <property type="entry name" value="ADH_N"/>
    <property type="match status" value="1"/>
</dbReference>
<dbReference type="CDD" id="cd05195">
    <property type="entry name" value="enoyl_red"/>
    <property type="match status" value="1"/>
</dbReference>
<dbReference type="SMART" id="SM00827">
    <property type="entry name" value="PKS_AT"/>
    <property type="match status" value="1"/>
</dbReference>
<dbReference type="GO" id="GO:0031177">
    <property type="term" value="F:phosphopantetheine binding"/>
    <property type="evidence" value="ECO:0007669"/>
    <property type="project" value="InterPro"/>
</dbReference>
<feature type="active site" description="Proton acceptor; for dehydratase activity" evidence="9">
    <location>
        <position position="921"/>
    </location>
</feature>
<keyword evidence="6" id="KW-0045">Antibiotic biosynthesis</keyword>
<dbReference type="SMART" id="SM00826">
    <property type="entry name" value="PKS_DH"/>
    <property type="match status" value="1"/>
</dbReference>
<name>A0A9X1PVW1_STRM4</name>
<dbReference type="Gene3D" id="3.40.47.10">
    <property type="match status" value="1"/>
</dbReference>
<dbReference type="PROSITE" id="PS52019">
    <property type="entry name" value="PKS_MFAS_DH"/>
    <property type="match status" value="1"/>
</dbReference>
<dbReference type="InterPro" id="IPR014030">
    <property type="entry name" value="Ketoacyl_synth_N"/>
</dbReference>
<dbReference type="RefSeq" id="WP_234760478.1">
    <property type="nucleotide sequence ID" value="NZ_JAKEIP010000003.1"/>
</dbReference>
<dbReference type="PANTHER" id="PTHR43775">
    <property type="entry name" value="FATTY ACID SYNTHASE"/>
    <property type="match status" value="1"/>
</dbReference>
<organism evidence="14 15">
    <name type="scientific">Streptomyces muensis</name>
    <dbReference type="NCBI Taxonomy" id="1077944"/>
    <lineage>
        <taxon>Bacteria</taxon>
        <taxon>Bacillati</taxon>
        <taxon>Actinomycetota</taxon>
        <taxon>Actinomycetes</taxon>
        <taxon>Kitasatosporales</taxon>
        <taxon>Streptomycetaceae</taxon>
        <taxon>Streptomyces</taxon>
    </lineage>
</organism>
<evidence type="ECO:0000256" key="9">
    <source>
        <dbReference type="PROSITE-ProRule" id="PRU01363"/>
    </source>
</evidence>
<dbReference type="Gene3D" id="3.40.366.10">
    <property type="entry name" value="Malonyl-Coenzyme A Acyl Carrier Protein, domain 2"/>
    <property type="match status" value="1"/>
</dbReference>
<dbReference type="Proteomes" id="UP001139384">
    <property type="component" value="Unassembled WGS sequence"/>
</dbReference>
<dbReference type="Pfam" id="PF08659">
    <property type="entry name" value="KR"/>
    <property type="match status" value="1"/>
</dbReference>
<feature type="domain" description="PKS/mFAS DH" evidence="13">
    <location>
        <begin position="892"/>
        <end position="1165"/>
    </location>
</feature>
<dbReference type="SUPFAM" id="SSF55048">
    <property type="entry name" value="Probable ACP-binding domain of malonyl-CoA ACP transacylase"/>
    <property type="match status" value="1"/>
</dbReference>
<dbReference type="InterPro" id="IPR042104">
    <property type="entry name" value="PKS_dehydratase_sf"/>
</dbReference>
<dbReference type="InterPro" id="IPR050091">
    <property type="entry name" value="PKS_NRPS_Biosynth_Enz"/>
</dbReference>
<dbReference type="InterPro" id="IPR049900">
    <property type="entry name" value="PKS_mFAS_DH"/>
</dbReference>
<dbReference type="Pfam" id="PF00107">
    <property type="entry name" value="ADH_zinc_N"/>
    <property type="match status" value="1"/>
</dbReference>
<comment type="pathway">
    <text evidence="1">Antibiotic biosynthesis.</text>
</comment>
<feature type="domain" description="Ketosynthase family 3 (KS3)" evidence="12">
    <location>
        <begin position="7"/>
        <end position="430"/>
    </location>
</feature>
<dbReference type="Gene3D" id="3.10.129.110">
    <property type="entry name" value="Polyketide synthase dehydratase"/>
    <property type="match status" value="1"/>
</dbReference>
<dbReference type="Pfam" id="PF08242">
    <property type="entry name" value="Methyltransf_12"/>
    <property type="match status" value="1"/>
</dbReference>
<evidence type="ECO:0000256" key="8">
    <source>
        <dbReference type="ARBA" id="ARBA00023315"/>
    </source>
</evidence>
<comment type="caution">
    <text evidence="14">The sequence shown here is derived from an EMBL/GenBank/DDBJ whole genome shotgun (WGS) entry which is preliminary data.</text>
</comment>
<dbReference type="InterPro" id="IPR016039">
    <property type="entry name" value="Thiolase-like"/>
</dbReference>
<keyword evidence="2" id="KW-0596">Phosphopantetheine</keyword>
<dbReference type="InterPro" id="IPR013154">
    <property type="entry name" value="ADH-like_N"/>
</dbReference>
<evidence type="ECO:0000256" key="3">
    <source>
        <dbReference type="ARBA" id="ARBA00022553"/>
    </source>
</evidence>
<dbReference type="Gene3D" id="3.40.50.150">
    <property type="entry name" value="Vaccinia Virus protein VP39"/>
    <property type="match status" value="1"/>
</dbReference>
<dbReference type="Pfam" id="PF16197">
    <property type="entry name" value="KAsynt_C_assoc"/>
    <property type="match status" value="1"/>
</dbReference>
<keyword evidence="3" id="KW-0597">Phosphoprotein</keyword>
<dbReference type="SUPFAM" id="SSF53335">
    <property type="entry name" value="S-adenosyl-L-methionine-dependent methyltransferases"/>
    <property type="match status" value="1"/>
</dbReference>
<evidence type="ECO:0000256" key="10">
    <source>
        <dbReference type="SAM" id="MobiDB-lite"/>
    </source>
</evidence>
<dbReference type="SUPFAM" id="SSF51735">
    <property type="entry name" value="NAD(P)-binding Rossmann-fold domains"/>
    <property type="match status" value="3"/>
</dbReference>
<dbReference type="InterPro" id="IPR036291">
    <property type="entry name" value="NAD(P)-bd_dom_sf"/>
</dbReference>
<dbReference type="GO" id="GO:0004315">
    <property type="term" value="F:3-oxoacyl-[acyl-carrier-protein] synthase activity"/>
    <property type="evidence" value="ECO:0007669"/>
    <property type="project" value="InterPro"/>
</dbReference>
<keyword evidence="4" id="KW-0808">Transferase</keyword>
<dbReference type="InterPro" id="IPR014031">
    <property type="entry name" value="Ketoacyl_synth_C"/>
</dbReference>
<dbReference type="EMBL" id="JAKEIP010000003">
    <property type="protein sequence ID" value="MCF1592191.1"/>
    <property type="molecule type" value="Genomic_DNA"/>
</dbReference>
<dbReference type="InterPro" id="IPR001227">
    <property type="entry name" value="Ac_transferase_dom_sf"/>
</dbReference>
<evidence type="ECO:0000256" key="5">
    <source>
        <dbReference type="ARBA" id="ARBA00022857"/>
    </source>
</evidence>
<dbReference type="Gene3D" id="1.10.1200.10">
    <property type="entry name" value="ACP-like"/>
    <property type="match status" value="1"/>
</dbReference>
<gene>
    <name evidence="14" type="ORF">L0P92_01200</name>
</gene>
<dbReference type="InterPro" id="IPR057326">
    <property type="entry name" value="KR_dom"/>
</dbReference>
<dbReference type="SUPFAM" id="SSF50129">
    <property type="entry name" value="GroES-like"/>
    <property type="match status" value="1"/>
</dbReference>
<dbReference type="InterPro" id="IPR032821">
    <property type="entry name" value="PKS_assoc"/>
</dbReference>
<keyword evidence="8" id="KW-0012">Acyltransferase</keyword>
<feature type="region of interest" description="N-terminal hotdog fold" evidence="9">
    <location>
        <begin position="892"/>
        <end position="1011"/>
    </location>
</feature>
<dbReference type="InterPro" id="IPR009081">
    <property type="entry name" value="PP-bd_ACP"/>
</dbReference>
<dbReference type="PROSITE" id="PS50075">
    <property type="entry name" value="CARRIER"/>
    <property type="match status" value="1"/>
</dbReference>
<evidence type="ECO:0000313" key="15">
    <source>
        <dbReference type="Proteomes" id="UP001139384"/>
    </source>
</evidence>
<dbReference type="GO" id="GO:0017000">
    <property type="term" value="P:antibiotic biosynthetic process"/>
    <property type="evidence" value="ECO:0007669"/>
    <property type="project" value="UniProtKB-KW"/>
</dbReference>
<evidence type="ECO:0000259" key="13">
    <source>
        <dbReference type="PROSITE" id="PS52019"/>
    </source>
</evidence>
<dbReference type="SUPFAM" id="SSF52151">
    <property type="entry name" value="FabD/lysophospholipase-like"/>
    <property type="match status" value="1"/>
</dbReference>
<dbReference type="InterPro" id="IPR029063">
    <property type="entry name" value="SAM-dependent_MTases_sf"/>
</dbReference>
<dbReference type="Pfam" id="PF21089">
    <property type="entry name" value="PKS_DH_N"/>
    <property type="match status" value="1"/>
</dbReference>
<dbReference type="Gene3D" id="3.40.50.720">
    <property type="entry name" value="NAD(P)-binding Rossmann-like Domain"/>
    <property type="match status" value="3"/>
</dbReference>
<feature type="compositionally biased region" description="Gly residues" evidence="10">
    <location>
        <begin position="1728"/>
        <end position="1742"/>
    </location>
</feature>
<dbReference type="Pfam" id="PF14765">
    <property type="entry name" value="PS-DH"/>
    <property type="match status" value="1"/>
</dbReference>
<dbReference type="SMART" id="SM00829">
    <property type="entry name" value="PKS_ER"/>
    <property type="match status" value="1"/>
</dbReference>
<dbReference type="PANTHER" id="PTHR43775:SF37">
    <property type="entry name" value="SI:DKEY-61P9.11"/>
    <property type="match status" value="1"/>
</dbReference>
<evidence type="ECO:0000313" key="14">
    <source>
        <dbReference type="EMBL" id="MCF1592191.1"/>
    </source>
</evidence>
<dbReference type="InterPro" id="IPR020841">
    <property type="entry name" value="PKS_Beta-ketoAc_synthase_dom"/>
</dbReference>
<keyword evidence="5" id="KW-0521">NADP</keyword>